<keyword evidence="3" id="KW-1185">Reference proteome</keyword>
<sequence>MEQEENLRMEKGKQALEDVMMKWLTEMEIALKKGSGQVDRANAIIRRLETENAEMRAEIEASKLSASDSVRKCLGVTSCEKKCLKKVLPWEKQKEKIRQEIVEERRKIA</sequence>
<dbReference type="PANTHER" id="PTHR46405">
    <property type="entry name" value="OS05G0141500 PROTEIN"/>
    <property type="match status" value="1"/>
</dbReference>
<gene>
    <name evidence="2" type="ORF">COCNU_09G003500</name>
</gene>
<protein>
    <submittedName>
        <fullName evidence="2">Putative MND1-interacting protein 1</fullName>
    </submittedName>
</protein>
<dbReference type="EMBL" id="CM017880">
    <property type="protein sequence ID" value="KAG1360887.1"/>
    <property type="molecule type" value="Genomic_DNA"/>
</dbReference>
<reference evidence="2" key="2">
    <citation type="submission" date="2019-07" db="EMBL/GenBank/DDBJ databases">
        <authorList>
            <person name="Yang Y."/>
            <person name="Bocs S."/>
            <person name="Baudouin L."/>
        </authorList>
    </citation>
    <scope>NUCLEOTIDE SEQUENCE</scope>
    <source>
        <tissue evidence="2">Spear leaf of Hainan Tall coconut</tissue>
    </source>
</reference>
<evidence type="ECO:0000256" key="1">
    <source>
        <dbReference type="SAM" id="Coils"/>
    </source>
</evidence>
<accession>A0A8K0N6K5</accession>
<proteinExistence type="predicted"/>
<feature type="coiled-coil region" evidence="1">
    <location>
        <begin position="38"/>
        <end position="65"/>
    </location>
</feature>
<comment type="caution">
    <text evidence="2">The sequence shown here is derived from an EMBL/GenBank/DDBJ whole genome shotgun (WGS) entry which is preliminary data.</text>
</comment>
<dbReference type="Proteomes" id="UP000797356">
    <property type="component" value="Chromosome 9"/>
</dbReference>
<name>A0A8K0N6K5_COCNU</name>
<evidence type="ECO:0000313" key="3">
    <source>
        <dbReference type="Proteomes" id="UP000797356"/>
    </source>
</evidence>
<dbReference type="InterPro" id="IPR046934">
    <property type="entry name" value="PIR2-like"/>
</dbReference>
<organism evidence="2 3">
    <name type="scientific">Cocos nucifera</name>
    <name type="common">Coconut palm</name>
    <dbReference type="NCBI Taxonomy" id="13894"/>
    <lineage>
        <taxon>Eukaryota</taxon>
        <taxon>Viridiplantae</taxon>
        <taxon>Streptophyta</taxon>
        <taxon>Embryophyta</taxon>
        <taxon>Tracheophyta</taxon>
        <taxon>Spermatophyta</taxon>
        <taxon>Magnoliopsida</taxon>
        <taxon>Liliopsida</taxon>
        <taxon>Arecaceae</taxon>
        <taxon>Arecoideae</taxon>
        <taxon>Cocoseae</taxon>
        <taxon>Attaleinae</taxon>
        <taxon>Cocos</taxon>
    </lineage>
</organism>
<dbReference type="PANTHER" id="PTHR46405:SF3">
    <property type="entry name" value="RING_U-BOX SUPERFAMILY PROTEIN"/>
    <property type="match status" value="1"/>
</dbReference>
<dbReference type="AlphaFoldDB" id="A0A8K0N6K5"/>
<evidence type="ECO:0000313" key="2">
    <source>
        <dbReference type="EMBL" id="KAG1360887.1"/>
    </source>
</evidence>
<keyword evidence="1" id="KW-0175">Coiled coil</keyword>
<reference evidence="2" key="1">
    <citation type="journal article" date="2017" name="Gigascience">
        <title>The genome draft of coconut (Cocos nucifera).</title>
        <authorList>
            <person name="Xiao Y."/>
            <person name="Xu P."/>
            <person name="Fan H."/>
            <person name="Baudouin L."/>
            <person name="Xia W."/>
            <person name="Bocs S."/>
            <person name="Xu J."/>
            <person name="Li Q."/>
            <person name="Guo A."/>
            <person name="Zhou L."/>
            <person name="Li J."/>
            <person name="Wu Y."/>
            <person name="Ma Z."/>
            <person name="Armero A."/>
            <person name="Issali A.E."/>
            <person name="Liu N."/>
            <person name="Peng M."/>
            <person name="Yang Y."/>
        </authorList>
    </citation>
    <scope>NUCLEOTIDE SEQUENCE</scope>
    <source>
        <tissue evidence="2">Spear leaf of Hainan Tall coconut</tissue>
    </source>
</reference>
<dbReference type="OrthoDB" id="2020942at2759"/>